<sequence length="87" mass="10083">MYGDYCWESVACVVLIAYQSWKGREAEHSLGKISHIPHRSTAKKKLDNTEKQAEEFSLKTRLQVSLHQSEKGIYGFHSARHWTNSFD</sequence>
<evidence type="ECO:0000313" key="1">
    <source>
        <dbReference type="EMBL" id="KAB5579074.1"/>
    </source>
</evidence>
<dbReference type="EMBL" id="VFJC01000005">
    <property type="protein sequence ID" value="KAB5579074.1"/>
    <property type="molecule type" value="Genomic_DNA"/>
</dbReference>
<evidence type="ECO:0000313" key="2">
    <source>
        <dbReference type="Proteomes" id="UP000327468"/>
    </source>
</evidence>
<proteinExistence type="predicted"/>
<gene>
    <name evidence="1" type="ORF">PHYPO_G00190550</name>
</gene>
<reference evidence="1 2" key="1">
    <citation type="submission" date="2019-06" db="EMBL/GenBank/DDBJ databases">
        <title>A chromosome-scale genome assembly of the striped catfish, Pangasianodon hypophthalmus.</title>
        <authorList>
            <person name="Wen M."/>
            <person name="Zahm M."/>
            <person name="Roques C."/>
            <person name="Cabau C."/>
            <person name="Klopp C."/>
            <person name="Donnadieu C."/>
            <person name="Jouanno E."/>
            <person name="Avarre J.-C."/>
            <person name="Campet M."/>
            <person name="Ha T.T.T."/>
            <person name="Dugue R."/>
            <person name="Lampietro C."/>
            <person name="Louis A."/>
            <person name="Herpin A."/>
            <person name="Echchiki A."/>
            <person name="Berthelot C."/>
            <person name="Parey E."/>
            <person name="Roest-Crollius H."/>
            <person name="Braasch I."/>
            <person name="Postlethwait J."/>
            <person name="Bobe J."/>
            <person name="Montfort J."/>
            <person name="Bouchez O."/>
            <person name="Begum T."/>
            <person name="Schartl M."/>
            <person name="Guiguen Y."/>
        </authorList>
    </citation>
    <scope>NUCLEOTIDE SEQUENCE [LARGE SCALE GENOMIC DNA]</scope>
    <source>
        <strain evidence="1 2">Indonesia</strain>
        <tissue evidence="1">Blood</tissue>
    </source>
</reference>
<organism evidence="1 2">
    <name type="scientific">Pangasianodon hypophthalmus</name>
    <name type="common">Striped catfish</name>
    <name type="synonym">Helicophagus hypophthalmus</name>
    <dbReference type="NCBI Taxonomy" id="310915"/>
    <lineage>
        <taxon>Eukaryota</taxon>
        <taxon>Metazoa</taxon>
        <taxon>Chordata</taxon>
        <taxon>Craniata</taxon>
        <taxon>Vertebrata</taxon>
        <taxon>Euteleostomi</taxon>
        <taxon>Actinopterygii</taxon>
        <taxon>Neopterygii</taxon>
        <taxon>Teleostei</taxon>
        <taxon>Ostariophysi</taxon>
        <taxon>Siluriformes</taxon>
        <taxon>Pangasiidae</taxon>
        <taxon>Pangasianodon</taxon>
    </lineage>
</organism>
<protein>
    <submittedName>
        <fullName evidence="1">Uncharacterized protein</fullName>
    </submittedName>
</protein>
<dbReference type="AlphaFoldDB" id="A0A5N5PHJ7"/>
<name>A0A5N5PHJ7_PANHP</name>
<dbReference type="Proteomes" id="UP000327468">
    <property type="component" value="Chromosome 4"/>
</dbReference>
<accession>A0A5N5PHJ7</accession>
<comment type="caution">
    <text evidence="1">The sequence shown here is derived from an EMBL/GenBank/DDBJ whole genome shotgun (WGS) entry which is preliminary data.</text>
</comment>
<keyword evidence="2" id="KW-1185">Reference proteome</keyword>